<dbReference type="Pfam" id="PF00294">
    <property type="entry name" value="PfkB"/>
    <property type="match status" value="1"/>
</dbReference>
<dbReference type="SUPFAM" id="SSF53613">
    <property type="entry name" value="Ribokinase-like"/>
    <property type="match status" value="1"/>
</dbReference>
<gene>
    <name evidence="7" type="ORF">RU08_09890</name>
</gene>
<dbReference type="RefSeq" id="WP_042553626.1">
    <property type="nucleotide sequence ID" value="NZ_JXQW01000024.1"/>
</dbReference>
<sequence>MYLVCGEALFDFFCNPGERSSELNFQALAGGSPFNVAVGLRRLGVESGLFGGISSDYLGQRLRQVLEEEGVSDRYLIASEAPTTMAMVALDAKGSPQYMFRGEGCADRQLLPEHLPALDDEVKGLHVGSYSLVVPPIGDTLLALVERESDRRLITLDPNVRLNPAPNIERWRQRIESFAAHAHLIKVSEEDLELLYPGIEPLTSIERWLARRCQVVFLTRGSEGASVFSRQHGHWSVPARQVVTRDTVGAGDTFQAAIIAYLVQHGLDSPTALAALSRERLDAMLDFAVQAAALTCSRVGPQLPYRHELERYQAVEGSEAQ</sequence>
<dbReference type="PANTHER" id="PTHR43085">
    <property type="entry name" value="HEXOKINASE FAMILY MEMBER"/>
    <property type="match status" value="1"/>
</dbReference>
<dbReference type="Proteomes" id="UP000032068">
    <property type="component" value="Unassembled WGS sequence"/>
</dbReference>
<dbReference type="GO" id="GO:0005524">
    <property type="term" value="F:ATP binding"/>
    <property type="evidence" value="ECO:0007669"/>
    <property type="project" value="UniProtKB-KW"/>
</dbReference>
<dbReference type="InterPro" id="IPR002173">
    <property type="entry name" value="Carboh/pur_kinase_PfkB_CS"/>
</dbReference>
<name>A0A0D0KVB3_9PSED</name>
<keyword evidence="3" id="KW-0547">Nucleotide-binding</keyword>
<accession>A0A0D0KVB3</accession>
<dbReference type="AlphaFoldDB" id="A0A0D0KVB3"/>
<comment type="similarity">
    <text evidence="1">Belongs to the carbohydrate kinase PfkB family.</text>
</comment>
<evidence type="ECO:0000313" key="8">
    <source>
        <dbReference type="Proteomes" id="UP000032068"/>
    </source>
</evidence>
<organism evidence="7 8">
    <name type="scientific">Pseudomonas fulva</name>
    <dbReference type="NCBI Taxonomy" id="47880"/>
    <lineage>
        <taxon>Bacteria</taxon>
        <taxon>Pseudomonadati</taxon>
        <taxon>Pseudomonadota</taxon>
        <taxon>Gammaproteobacteria</taxon>
        <taxon>Pseudomonadales</taxon>
        <taxon>Pseudomonadaceae</taxon>
        <taxon>Pseudomonas</taxon>
    </lineage>
</organism>
<keyword evidence="5" id="KW-0067">ATP-binding</keyword>
<comment type="caution">
    <text evidence="7">The sequence shown here is derived from an EMBL/GenBank/DDBJ whole genome shotgun (WGS) entry which is preliminary data.</text>
</comment>
<proteinExistence type="inferred from homology"/>
<dbReference type="EMBL" id="JXQW01000024">
    <property type="protein sequence ID" value="KIQ01048.1"/>
    <property type="molecule type" value="Genomic_DNA"/>
</dbReference>
<keyword evidence="4 7" id="KW-0418">Kinase</keyword>
<dbReference type="CDD" id="cd01167">
    <property type="entry name" value="bac_FRK"/>
    <property type="match status" value="1"/>
</dbReference>
<dbReference type="OrthoDB" id="9779730at2"/>
<protein>
    <submittedName>
        <fullName evidence="7">Fructokinase</fullName>
    </submittedName>
</protein>
<dbReference type="FunFam" id="3.40.1190.20:FF:000037">
    <property type="entry name" value="Fructokinase"/>
    <property type="match status" value="1"/>
</dbReference>
<evidence type="ECO:0000313" key="7">
    <source>
        <dbReference type="EMBL" id="KIQ01048.1"/>
    </source>
</evidence>
<evidence type="ECO:0000256" key="4">
    <source>
        <dbReference type="ARBA" id="ARBA00022777"/>
    </source>
</evidence>
<dbReference type="InterPro" id="IPR011611">
    <property type="entry name" value="PfkB_dom"/>
</dbReference>
<dbReference type="GO" id="GO:0016301">
    <property type="term" value="F:kinase activity"/>
    <property type="evidence" value="ECO:0007669"/>
    <property type="project" value="UniProtKB-KW"/>
</dbReference>
<evidence type="ECO:0000259" key="6">
    <source>
        <dbReference type="Pfam" id="PF00294"/>
    </source>
</evidence>
<evidence type="ECO:0000256" key="3">
    <source>
        <dbReference type="ARBA" id="ARBA00022741"/>
    </source>
</evidence>
<evidence type="ECO:0000256" key="5">
    <source>
        <dbReference type="ARBA" id="ARBA00022840"/>
    </source>
</evidence>
<dbReference type="InterPro" id="IPR029056">
    <property type="entry name" value="Ribokinase-like"/>
</dbReference>
<dbReference type="PANTHER" id="PTHR43085:SF1">
    <property type="entry name" value="PSEUDOURIDINE KINASE-RELATED"/>
    <property type="match status" value="1"/>
</dbReference>
<feature type="domain" description="Carbohydrate kinase PfkB" evidence="6">
    <location>
        <begin position="4"/>
        <end position="304"/>
    </location>
</feature>
<dbReference type="Gene3D" id="3.40.1190.20">
    <property type="match status" value="1"/>
</dbReference>
<reference evidence="7 8" key="1">
    <citation type="submission" date="2014-12" db="EMBL/GenBank/DDBJ databases">
        <title>16Stimator: statistical estimation of ribosomal gene copy numbers from draft genome assemblies.</title>
        <authorList>
            <person name="Perisin M.A."/>
            <person name="Vetter M."/>
            <person name="Gilbert J.A."/>
            <person name="Bergelson J."/>
        </authorList>
    </citation>
    <scope>NUCLEOTIDE SEQUENCE [LARGE SCALE GENOMIC DNA]</scope>
    <source>
        <strain evidence="7 8">MEJ086</strain>
    </source>
</reference>
<evidence type="ECO:0000256" key="2">
    <source>
        <dbReference type="ARBA" id="ARBA00022679"/>
    </source>
</evidence>
<dbReference type="PROSITE" id="PS00584">
    <property type="entry name" value="PFKB_KINASES_2"/>
    <property type="match status" value="1"/>
</dbReference>
<keyword evidence="2" id="KW-0808">Transferase</keyword>
<dbReference type="InterPro" id="IPR050306">
    <property type="entry name" value="PfkB_Carbo_kinase"/>
</dbReference>
<evidence type="ECO:0000256" key="1">
    <source>
        <dbReference type="ARBA" id="ARBA00010688"/>
    </source>
</evidence>